<dbReference type="AlphaFoldDB" id="A0A6J4KP54"/>
<dbReference type="InterPro" id="IPR004812">
    <property type="entry name" value="Efflux_drug-R_Bcr/CmlA"/>
</dbReference>
<gene>
    <name evidence="10" type="ORF">AVDCRST_MAG07-539</name>
</gene>
<feature type="transmembrane region" description="Helical" evidence="8">
    <location>
        <begin position="363"/>
        <end position="383"/>
    </location>
</feature>
<sequence length="414" mass="41257">MTAPTLTAADRRSRRDAALEAAPAPSRRRVVLVLGALIALGPATIDMYLPALPTLGDELSASPAAVQLTLTGTLIGLGLGQLVLGPVSDAVGRRLPVLIGTAVHVLASLLCIVAPSIEVLGGLRLVQGLSAAAASVVATAVVRDLYSGTAAAVVLSRLMLVLGTAPVLAPTVGGELLRLTSWRGVFGALAALGALLLLLAARALPETLPPSRRRPATVAGTLRAYRGLLRDRTYVGLVLVTGSAMGALFAYVSGSSFVLQEQYGLDEQQFGLAFGAGAAFLIGSTQLNVRLLQSFSPQQVLAAGLVAGTLAAGALLAATVAGAGLVVLLAGLWAVLAAVGLVMPNAPALALSRHGEAAGTAAALLGAAQFAVGALAAPLVGLLGTDATAMALVILGATGSALGVHLAVVRPRLG</sequence>
<evidence type="ECO:0000256" key="2">
    <source>
        <dbReference type="ARBA" id="ARBA00006236"/>
    </source>
</evidence>
<dbReference type="EMBL" id="CADCUB010000029">
    <property type="protein sequence ID" value="CAA9311398.1"/>
    <property type="molecule type" value="Genomic_DNA"/>
</dbReference>
<evidence type="ECO:0000256" key="4">
    <source>
        <dbReference type="ARBA" id="ARBA00022475"/>
    </source>
</evidence>
<keyword evidence="4" id="KW-1003">Cell membrane</keyword>
<feature type="transmembrane region" description="Helical" evidence="8">
    <location>
        <begin position="64"/>
        <end position="85"/>
    </location>
</feature>
<dbReference type="InterPro" id="IPR036259">
    <property type="entry name" value="MFS_trans_sf"/>
</dbReference>
<dbReference type="InterPro" id="IPR005829">
    <property type="entry name" value="Sugar_transporter_CS"/>
</dbReference>
<feature type="transmembrane region" description="Helical" evidence="8">
    <location>
        <begin position="389"/>
        <end position="409"/>
    </location>
</feature>
<dbReference type="PROSITE" id="PS00216">
    <property type="entry name" value="SUGAR_TRANSPORT_1"/>
    <property type="match status" value="1"/>
</dbReference>
<feature type="transmembrane region" description="Helical" evidence="8">
    <location>
        <begin position="30"/>
        <end position="52"/>
    </location>
</feature>
<keyword evidence="6 8" id="KW-1133">Transmembrane helix</keyword>
<evidence type="ECO:0000256" key="3">
    <source>
        <dbReference type="ARBA" id="ARBA00022448"/>
    </source>
</evidence>
<dbReference type="PROSITE" id="PS50850">
    <property type="entry name" value="MFS"/>
    <property type="match status" value="1"/>
</dbReference>
<dbReference type="PANTHER" id="PTHR23502:SF132">
    <property type="entry name" value="POLYAMINE TRANSPORTER 2-RELATED"/>
    <property type="match status" value="1"/>
</dbReference>
<protein>
    <submittedName>
        <fullName evidence="10">Multidrug resistance transporter, Bcr/CflA family</fullName>
    </submittedName>
</protein>
<dbReference type="GO" id="GO:0042910">
    <property type="term" value="F:xenobiotic transmembrane transporter activity"/>
    <property type="evidence" value="ECO:0007669"/>
    <property type="project" value="InterPro"/>
</dbReference>
<dbReference type="InterPro" id="IPR011701">
    <property type="entry name" value="MFS"/>
</dbReference>
<evidence type="ECO:0000259" key="9">
    <source>
        <dbReference type="PROSITE" id="PS50850"/>
    </source>
</evidence>
<dbReference type="SUPFAM" id="SSF103473">
    <property type="entry name" value="MFS general substrate transporter"/>
    <property type="match status" value="1"/>
</dbReference>
<dbReference type="FunFam" id="1.20.1720.10:FF:000005">
    <property type="entry name" value="Bcr/CflA family efflux transporter"/>
    <property type="match status" value="1"/>
</dbReference>
<feature type="transmembrane region" description="Helical" evidence="8">
    <location>
        <begin position="272"/>
        <end position="289"/>
    </location>
</feature>
<keyword evidence="3" id="KW-0813">Transport</keyword>
<evidence type="ECO:0000256" key="1">
    <source>
        <dbReference type="ARBA" id="ARBA00004651"/>
    </source>
</evidence>
<evidence type="ECO:0000256" key="8">
    <source>
        <dbReference type="SAM" id="Phobius"/>
    </source>
</evidence>
<reference evidence="10" key="1">
    <citation type="submission" date="2020-02" db="EMBL/GenBank/DDBJ databases">
        <authorList>
            <person name="Meier V. D."/>
        </authorList>
    </citation>
    <scope>NUCLEOTIDE SEQUENCE</scope>
    <source>
        <strain evidence="10">AVDCRST_MAG07</strain>
    </source>
</reference>
<feature type="transmembrane region" description="Helical" evidence="8">
    <location>
        <begin position="332"/>
        <end position="351"/>
    </location>
</feature>
<feature type="transmembrane region" description="Helical" evidence="8">
    <location>
        <begin position="181"/>
        <end position="204"/>
    </location>
</feature>
<keyword evidence="5 8" id="KW-0812">Transmembrane</keyword>
<evidence type="ECO:0000256" key="7">
    <source>
        <dbReference type="ARBA" id="ARBA00023136"/>
    </source>
</evidence>
<feature type="transmembrane region" description="Helical" evidence="8">
    <location>
        <begin position="97"/>
        <end position="117"/>
    </location>
</feature>
<feature type="transmembrane region" description="Helical" evidence="8">
    <location>
        <begin position="149"/>
        <end position="169"/>
    </location>
</feature>
<dbReference type="Gene3D" id="1.20.1720.10">
    <property type="entry name" value="Multidrug resistance protein D"/>
    <property type="match status" value="1"/>
</dbReference>
<dbReference type="PANTHER" id="PTHR23502">
    <property type="entry name" value="MAJOR FACILITATOR SUPERFAMILY"/>
    <property type="match status" value="1"/>
</dbReference>
<dbReference type="InterPro" id="IPR020846">
    <property type="entry name" value="MFS_dom"/>
</dbReference>
<evidence type="ECO:0000256" key="6">
    <source>
        <dbReference type="ARBA" id="ARBA00022989"/>
    </source>
</evidence>
<feature type="transmembrane region" description="Helical" evidence="8">
    <location>
        <begin position="123"/>
        <end position="142"/>
    </location>
</feature>
<dbReference type="NCBIfam" id="TIGR00710">
    <property type="entry name" value="efflux_Bcr_CflA"/>
    <property type="match status" value="1"/>
</dbReference>
<keyword evidence="7 8" id="KW-0472">Membrane</keyword>
<dbReference type="GO" id="GO:1990961">
    <property type="term" value="P:xenobiotic detoxification by transmembrane export across the plasma membrane"/>
    <property type="evidence" value="ECO:0007669"/>
    <property type="project" value="InterPro"/>
</dbReference>
<evidence type="ECO:0000313" key="10">
    <source>
        <dbReference type="EMBL" id="CAA9311398.1"/>
    </source>
</evidence>
<comment type="subcellular location">
    <subcellularLocation>
        <location evidence="1">Cell membrane</location>
        <topology evidence="1">Multi-pass membrane protein</topology>
    </subcellularLocation>
</comment>
<feature type="domain" description="Major facilitator superfamily (MFS) profile" evidence="9">
    <location>
        <begin position="30"/>
        <end position="414"/>
    </location>
</feature>
<dbReference type="Pfam" id="PF07690">
    <property type="entry name" value="MFS_1"/>
    <property type="match status" value="1"/>
</dbReference>
<feature type="transmembrane region" description="Helical" evidence="8">
    <location>
        <begin position="301"/>
        <end position="326"/>
    </location>
</feature>
<proteinExistence type="inferred from homology"/>
<feature type="transmembrane region" description="Helical" evidence="8">
    <location>
        <begin position="233"/>
        <end position="252"/>
    </location>
</feature>
<name>A0A6J4KP54_9ACTN</name>
<comment type="similarity">
    <text evidence="2">Belongs to the major facilitator superfamily. Bcr/CmlA family.</text>
</comment>
<evidence type="ECO:0000256" key="5">
    <source>
        <dbReference type="ARBA" id="ARBA00022692"/>
    </source>
</evidence>
<organism evidence="10">
    <name type="scientific">uncultured Frankineae bacterium</name>
    <dbReference type="NCBI Taxonomy" id="437475"/>
    <lineage>
        <taxon>Bacteria</taxon>
        <taxon>Bacillati</taxon>
        <taxon>Actinomycetota</taxon>
        <taxon>Actinomycetes</taxon>
        <taxon>Frankiales</taxon>
        <taxon>environmental samples</taxon>
    </lineage>
</organism>
<dbReference type="GO" id="GO:0005886">
    <property type="term" value="C:plasma membrane"/>
    <property type="evidence" value="ECO:0007669"/>
    <property type="project" value="UniProtKB-SubCell"/>
</dbReference>
<accession>A0A6J4KP54</accession>